<proteinExistence type="predicted"/>
<dbReference type="EMBL" id="ML975502">
    <property type="protein sequence ID" value="KAF1828731.1"/>
    <property type="molecule type" value="Genomic_DNA"/>
</dbReference>
<evidence type="ECO:0000256" key="1">
    <source>
        <dbReference type="SAM" id="SignalP"/>
    </source>
</evidence>
<keyword evidence="1" id="KW-0732">Signal</keyword>
<sequence>MKLTTTIFITVLATLTMAAPAPGPSGVPELNLEVPVPSEVADTNLEVAAGDNKFTCQGCTDFYRTCMRSWGCYWGGSCNLTCYSDLCRAVNGKFCKKSCGWKHCG</sequence>
<feature type="chain" id="PRO_5025660403" evidence="1">
    <location>
        <begin position="19"/>
        <end position="105"/>
    </location>
</feature>
<evidence type="ECO:0000313" key="3">
    <source>
        <dbReference type="Proteomes" id="UP000800040"/>
    </source>
</evidence>
<accession>A0A6A5JXH4</accession>
<evidence type="ECO:0000313" key="2">
    <source>
        <dbReference type="EMBL" id="KAF1828731.1"/>
    </source>
</evidence>
<dbReference type="AlphaFoldDB" id="A0A6A5JXH4"/>
<name>A0A6A5JXH4_9PLEO</name>
<organism evidence="2 3">
    <name type="scientific">Decorospora gaudefroyi</name>
    <dbReference type="NCBI Taxonomy" id="184978"/>
    <lineage>
        <taxon>Eukaryota</taxon>
        <taxon>Fungi</taxon>
        <taxon>Dikarya</taxon>
        <taxon>Ascomycota</taxon>
        <taxon>Pezizomycotina</taxon>
        <taxon>Dothideomycetes</taxon>
        <taxon>Pleosporomycetidae</taxon>
        <taxon>Pleosporales</taxon>
        <taxon>Pleosporineae</taxon>
        <taxon>Pleosporaceae</taxon>
        <taxon>Decorospora</taxon>
    </lineage>
</organism>
<keyword evidence="3" id="KW-1185">Reference proteome</keyword>
<dbReference type="Proteomes" id="UP000800040">
    <property type="component" value="Unassembled WGS sequence"/>
</dbReference>
<reference evidence="2" key="1">
    <citation type="submission" date="2020-01" db="EMBL/GenBank/DDBJ databases">
        <authorList>
            <consortium name="DOE Joint Genome Institute"/>
            <person name="Haridas S."/>
            <person name="Albert R."/>
            <person name="Binder M."/>
            <person name="Bloem J."/>
            <person name="Labutti K."/>
            <person name="Salamov A."/>
            <person name="Andreopoulos B."/>
            <person name="Baker S.E."/>
            <person name="Barry K."/>
            <person name="Bills G."/>
            <person name="Bluhm B.H."/>
            <person name="Cannon C."/>
            <person name="Castanera R."/>
            <person name="Culley D.E."/>
            <person name="Daum C."/>
            <person name="Ezra D."/>
            <person name="Gonzalez J.B."/>
            <person name="Henrissat B."/>
            <person name="Kuo A."/>
            <person name="Liang C."/>
            <person name="Lipzen A."/>
            <person name="Lutzoni F."/>
            <person name="Magnuson J."/>
            <person name="Mondo S."/>
            <person name="Nolan M."/>
            <person name="Ohm R."/>
            <person name="Pangilinan J."/>
            <person name="Park H.-J."/>
            <person name="Ramirez L."/>
            <person name="Alfaro M."/>
            <person name="Sun H."/>
            <person name="Tritt A."/>
            <person name="Yoshinaga Y."/>
            <person name="Zwiers L.-H."/>
            <person name="Turgeon B.G."/>
            <person name="Goodwin S.B."/>
            <person name="Spatafora J.W."/>
            <person name="Crous P.W."/>
            <person name="Grigoriev I.V."/>
        </authorList>
    </citation>
    <scope>NUCLEOTIDE SEQUENCE</scope>
    <source>
        <strain evidence="2">P77</strain>
    </source>
</reference>
<protein>
    <submittedName>
        <fullName evidence="2">Uncharacterized protein</fullName>
    </submittedName>
</protein>
<gene>
    <name evidence="2" type="ORF">BDW02DRAFT_634967</name>
</gene>
<feature type="signal peptide" evidence="1">
    <location>
        <begin position="1"/>
        <end position="18"/>
    </location>
</feature>